<dbReference type="EC" id="2.7.7.6" evidence="8"/>
<dbReference type="GO" id="GO:0000428">
    <property type="term" value="C:DNA-directed RNA polymerase complex"/>
    <property type="evidence" value="ECO:0007669"/>
    <property type="project" value="UniProtKB-KW"/>
</dbReference>
<proteinExistence type="inferred from homology"/>
<evidence type="ECO:0000313" key="11">
    <source>
        <dbReference type="Proteomes" id="UP000001400"/>
    </source>
</evidence>
<dbReference type="GO" id="GO:0003899">
    <property type="term" value="F:DNA-directed RNA polymerase activity"/>
    <property type="evidence" value="ECO:0007669"/>
    <property type="project" value="UniProtKB-UniRule"/>
</dbReference>
<dbReference type="GO" id="GO:0006351">
    <property type="term" value="P:DNA-templated transcription"/>
    <property type="evidence" value="ECO:0007669"/>
    <property type="project" value="UniProtKB-UniRule"/>
</dbReference>
<dbReference type="RefSeq" id="WP_008086516.1">
    <property type="nucleotide sequence ID" value="NC_013926.1"/>
</dbReference>
<dbReference type="InterPro" id="IPR012757">
    <property type="entry name" value="RPO1C"/>
</dbReference>
<dbReference type="PANTHER" id="PTHR19376">
    <property type="entry name" value="DNA-DIRECTED RNA POLYMERASE"/>
    <property type="match status" value="1"/>
</dbReference>
<dbReference type="InterPro" id="IPR007081">
    <property type="entry name" value="RNA_pol_Rpb1_5"/>
</dbReference>
<evidence type="ECO:0000313" key="10">
    <source>
        <dbReference type="EMBL" id="ADD08898.1"/>
    </source>
</evidence>
<dbReference type="KEGG" id="abi:Aboo_1089"/>
<evidence type="ECO:0000256" key="6">
    <source>
        <dbReference type="ARBA" id="ARBA00023163"/>
    </source>
</evidence>
<keyword evidence="3 8" id="KW-0808">Transferase</keyword>
<keyword evidence="6 8" id="KW-0804">Transcription</keyword>
<name>B5IH60_ACIB4</name>
<evidence type="ECO:0000256" key="8">
    <source>
        <dbReference type="HAMAP-Rule" id="MF_00411"/>
    </source>
</evidence>
<keyword evidence="1 8" id="KW-0240">DNA-directed RNA polymerase</keyword>
<keyword evidence="2 8" id="KW-0963">Cytoplasm</keyword>
<dbReference type="Pfam" id="PF04998">
    <property type="entry name" value="RNA_pol_Rpb1_5"/>
    <property type="match status" value="1"/>
</dbReference>
<evidence type="ECO:0000256" key="7">
    <source>
        <dbReference type="ARBA" id="ARBA00048552"/>
    </source>
</evidence>
<evidence type="ECO:0000256" key="1">
    <source>
        <dbReference type="ARBA" id="ARBA00022478"/>
    </source>
</evidence>
<feature type="domain" description="RNA polymerase Rpb1" evidence="9">
    <location>
        <begin position="114"/>
        <end position="459"/>
    </location>
</feature>
<sequence length="516" mass="58425">MNLLWKDKIKNIDKIKLNAPVYYAVDFEIKKDIELPTYGYITLKGSEANYRVKISEIRPYENMKGIVKKTTKKLKTLLKIEEIQDISAIPISEFKREDGTYLKRITKFSYGTLEEQGEIKIKKFEEMSNEEKKLMEDIEKKYGVRLPYSIIQKLLNAKEEFSLKKSEFNKVVERTVEVYKKREVDPYEAVGIVAAQSIGEPGTQMTLRTFHYAGVAEMNVTLGLPRLIEIVDARSMPSTPVMQIHLKEGVREDEDKVKEVAKKIESTNIIDIGNVVTNIADMSVVIVPDKKKMENRGIKKEDIVESLSKLKLQKLTVEIEDDRIKLKLPEPSYKKLYQLTESVKSLTLRGIKGISRAIVRKSQDNREWVIYTQGSNLKDVLDIEEVDGARTRTNNIIEIADVLGIEAARNAIMEEAINTLQQQGLNVDMRHIMLVADIMTYNGSVEAIGRHGIAGEKESVLARAAFEITAKHLLTAGVLGEEDKLRGVAENIIVGQPVTLGTGAVTLIYKPKKEVR</sequence>
<dbReference type="AlphaFoldDB" id="B5IH60"/>
<comment type="subunit">
    <text evidence="8">Part of the RNA polymerase complex.</text>
</comment>
<dbReference type="eggNOG" id="arCOG04256">
    <property type="taxonomic scope" value="Archaea"/>
</dbReference>
<dbReference type="InterPro" id="IPR045867">
    <property type="entry name" value="DNA-dir_RpoC_beta_prime"/>
</dbReference>
<dbReference type="PANTHER" id="PTHR19376:SF32">
    <property type="entry name" value="DNA-DIRECTED RNA POLYMERASE III SUBUNIT RPC1"/>
    <property type="match status" value="1"/>
</dbReference>
<dbReference type="OrthoDB" id="372142at2157"/>
<dbReference type="CDD" id="cd06528">
    <property type="entry name" value="RNAP_A"/>
    <property type="match status" value="1"/>
</dbReference>
<dbReference type="HOGENOM" id="CLU_037097_1_0_2"/>
<evidence type="ECO:0000256" key="4">
    <source>
        <dbReference type="ARBA" id="ARBA00022695"/>
    </source>
</evidence>
<dbReference type="Gene3D" id="1.10.150.390">
    <property type="match status" value="1"/>
</dbReference>
<evidence type="ECO:0000256" key="5">
    <source>
        <dbReference type="ARBA" id="ARBA00023125"/>
    </source>
</evidence>
<keyword evidence="5 8" id="KW-0238">DNA-binding</keyword>
<accession>B5IH60</accession>
<organism evidence="10 11">
    <name type="scientific">Aciduliprofundum boonei (strain DSM 19572 / T469)</name>
    <dbReference type="NCBI Taxonomy" id="439481"/>
    <lineage>
        <taxon>Archaea</taxon>
        <taxon>Methanobacteriati</taxon>
        <taxon>Thermoplasmatota</taxon>
        <taxon>DHVE2 group</taxon>
        <taxon>Candidatus Aciduliprofundum</taxon>
    </lineage>
</organism>
<dbReference type="GeneID" id="8828047"/>
<keyword evidence="11" id="KW-1185">Reference proteome</keyword>
<evidence type="ECO:0000259" key="9">
    <source>
        <dbReference type="Pfam" id="PF04998"/>
    </source>
</evidence>
<dbReference type="SUPFAM" id="SSF64484">
    <property type="entry name" value="beta and beta-prime subunits of DNA dependent RNA-polymerase"/>
    <property type="match status" value="1"/>
</dbReference>
<protein>
    <recommendedName>
        <fullName evidence="8">DNA-directed RNA polymerase subunit Rpo1C</fullName>
        <ecNumber evidence="8">2.7.7.6</ecNumber>
    </recommendedName>
    <alternativeName>
        <fullName evidence="8">DNA-directed RNA polymerase subunit A''</fullName>
    </alternativeName>
</protein>
<comment type="function">
    <text evidence="8">DNA-dependent RNA polymerase (RNAP) catalyzes the transcription of DNA into RNA using the four ribonucleoside triphosphates as substrates. Forms part of the jaw domain.</text>
</comment>
<dbReference type="HAMAP" id="MF_00411">
    <property type="entry name" value="RNApol_arch_Rpo1C"/>
    <property type="match status" value="1"/>
</dbReference>
<comment type="catalytic activity">
    <reaction evidence="7 8">
        <text>RNA(n) + a ribonucleoside 5'-triphosphate = RNA(n+1) + diphosphate</text>
        <dbReference type="Rhea" id="RHEA:21248"/>
        <dbReference type="Rhea" id="RHEA-COMP:14527"/>
        <dbReference type="Rhea" id="RHEA-COMP:17342"/>
        <dbReference type="ChEBI" id="CHEBI:33019"/>
        <dbReference type="ChEBI" id="CHEBI:61557"/>
        <dbReference type="ChEBI" id="CHEBI:140395"/>
        <dbReference type="EC" id="2.7.7.6"/>
    </reaction>
</comment>
<dbReference type="GO" id="GO:0003677">
    <property type="term" value="F:DNA binding"/>
    <property type="evidence" value="ECO:0007669"/>
    <property type="project" value="UniProtKB-UniRule"/>
</dbReference>
<reference evidence="10" key="1">
    <citation type="submission" date="2010-02" db="EMBL/GenBank/DDBJ databases">
        <title>Complete sequence of Aciduliprofundum boonei T469.</title>
        <authorList>
            <consortium name="US DOE Joint Genome Institute"/>
            <person name="Lucas S."/>
            <person name="Copeland A."/>
            <person name="Lapidus A."/>
            <person name="Cheng J.-F."/>
            <person name="Bruce D."/>
            <person name="Goodwin L."/>
            <person name="Pitluck S."/>
            <person name="Saunders E."/>
            <person name="Detter J.C."/>
            <person name="Han C."/>
            <person name="Tapia R."/>
            <person name="Land M."/>
            <person name="Hauser L."/>
            <person name="Kyrpides N."/>
            <person name="Mikhailova N."/>
            <person name="Flores G."/>
            <person name="Reysenbach A.-L."/>
            <person name="Woyke T."/>
        </authorList>
    </citation>
    <scope>NUCLEOTIDE SEQUENCE</scope>
    <source>
        <strain evidence="10">T469</strain>
    </source>
</reference>
<evidence type="ECO:0000256" key="2">
    <source>
        <dbReference type="ARBA" id="ARBA00022490"/>
    </source>
</evidence>
<dbReference type="STRING" id="439481.Aboo_1089"/>
<dbReference type="GO" id="GO:0005737">
    <property type="term" value="C:cytoplasm"/>
    <property type="evidence" value="ECO:0007669"/>
    <property type="project" value="UniProtKB-SubCell"/>
</dbReference>
<gene>
    <name evidence="8" type="primary">rpo1C</name>
    <name evidence="8" type="synonym">rpoA2</name>
    <name evidence="10" type="ordered locus">Aboo_1089</name>
</gene>
<keyword evidence="4 8" id="KW-0548">Nucleotidyltransferase</keyword>
<comment type="subcellular location">
    <subcellularLocation>
        <location evidence="8">Cytoplasm</location>
    </subcellularLocation>
</comment>
<dbReference type="NCBIfam" id="TIGR02389">
    <property type="entry name" value="RNA_pol_rpoA2"/>
    <property type="match status" value="1"/>
</dbReference>
<dbReference type="EMBL" id="CP001941">
    <property type="protein sequence ID" value="ADD08898.1"/>
    <property type="molecule type" value="Genomic_DNA"/>
</dbReference>
<evidence type="ECO:0000256" key="3">
    <source>
        <dbReference type="ARBA" id="ARBA00022679"/>
    </source>
</evidence>
<comment type="similarity">
    <text evidence="8">Belongs to the RNA polymerase beta' chain family.</text>
</comment>
<dbReference type="Proteomes" id="UP000001400">
    <property type="component" value="Chromosome"/>
</dbReference>